<evidence type="ECO:0000256" key="1">
    <source>
        <dbReference type="SAM" id="SignalP"/>
    </source>
</evidence>
<dbReference type="Pfam" id="PF12296">
    <property type="entry name" value="HsbA"/>
    <property type="match status" value="1"/>
</dbReference>
<proteinExistence type="predicted"/>
<dbReference type="AlphaFoldDB" id="A0A132B1U1"/>
<accession>A0A132B1U1</accession>
<dbReference type="GeneID" id="28817075"/>
<protein>
    <submittedName>
        <fullName evidence="2">Uncharacterized protein</fullName>
    </submittedName>
</protein>
<feature type="chain" id="PRO_5007287756" evidence="1">
    <location>
        <begin position="17"/>
        <end position="172"/>
    </location>
</feature>
<dbReference type="InterPro" id="IPR021054">
    <property type="entry name" value="Cell_wall_mannoprotein_1"/>
</dbReference>
<dbReference type="OrthoDB" id="3485059at2759"/>
<dbReference type="InParanoid" id="A0A132B1U1"/>
<dbReference type="GO" id="GO:0005576">
    <property type="term" value="C:extracellular region"/>
    <property type="evidence" value="ECO:0007669"/>
    <property type="project" value="TreeGrafter"/>
</dbReference>
<keyword evidence="1" id="KW-0732">Signal</keyword>
<evidence type="ECO:0000313" key="2">
    <source>
        <dbReference type="EMBL" id="KUJ06342.1"/>
    </source>
</evidence>
<gene>
    <name evidence="2" type="ORF">LY89DRAFT_413246</name>
</gene>
<organism evidence="2 3">
    <name type="scientific">Mollisia scopiformis</name>
    <name type="common">Conifer needle endophyte fungus</name>
    <name type="synonym">Phialocephala scopiformis</name>
    <dbReference type="NCBI Taxonomy" id="149040"/>
    <lineage>
        <taxon>Eukaryota</taxon>
        <taxon>Fungi</taxon>
        <taxon>Dikarya</taxon>
        <taxon>Ascomycota</taxon>
        <taxon>Pezizomycotina</taxon>
        <taxon>Leotiomycetes</taxon>
        <taxon>Helotiales</taxon>
        <taxon>Mollisiaceae</taxon>
        <taxon>Mollisia</taxon>
    </lineage>
</organism>
<sequence length="172" mass="18250">MLAAKSVLLCLPFAAAVEFAQLILDCVTVDQNIQTLTYAVGNWSESQGILGAIPILQDEQTLDQSINTATSDCLQSPQLTSDQTANMAALIENYIIPDTATLLAAMEAKKQDFIDVGVLPTVQNSINSLRTDQASCSSALLAITPAANQQQGINDANTIDGYFAEAVAYFSS</sequence>
<dbReference type="PANTHER" id="PTHR38123">
    <property type="entry name" value="CELL WALL SERINE-THREONINE-RICH GALACTOMANNOPROTEIN MP1 (AFU_ORTHOLOGUE AFUA_4G03240)"/>
    <property type="match status" value="1"/>
</dbReference>
<reference evidence="2 3" key="1">
    <citation type="submission" date="2015-10" db="EMBL/GenBank/DDBJ databases">
        <title>Full genome of DAOMC 229536 Phialocephala scopiformis, a fungal endophyte of spruce producing the potent anti-insectan compound rugulosin.</title>
        <authorList>
            <consortium name="DOE Joint Genome Institute"/>
            <person name="Walker A.K."/>
            <person name="Frasz S.L."/>
            <person name="Seifert K.A."/>
            <person name="Miller J.D."/>
            <person name="Mondo S.J."/>
            <person name="Labutti K."/>
            <person name="Lipzen A."/>
            <person name="Dockter R."/>
            <person name="Kennedy M."/>
            <person name="Grigoriev I.V."/>
            <person name="Spatafora J.W."/>
        </authorList>
    </citation>
    <scope>NUCLEOTIDE SEQUENCE [LARGE SCALE GENOMIC DNA]</scope>
    <source>
        <strain evidence="2 3">CBS 120377</strain>
    </source>
</reference>
<dbReference type="RefSeq" id="XP_018060697.1">
    <property type="nucleotide sequence ID" value="XM_018207349.1"/>
</dbReference>
<name>A0A132B1U1_MOLSC</name>
<evidence type="ECO:0000313" key="3">
    <source>
        <dbReference type="Proteomes" id="UP000070700"/>
    </source>
</evidence>
<dbReference type="KEGG" id="psco:LY89DRAFT_413246"/>
<dbReference type="PANTHER" id="PTHR38123:SF1">
    <property type="entry name" value="HYDROPHOBIC SURFACE BINDING PROTEIN"/>
    <property type="match status" value="1"/>
</dbReference>
<dbReference type="Gene3D" id="1.20.1280.140">
    <property type="match status" value="1"/>
</dbReference>
<dbReference type="EMBL" id="KQ947448">
    <property type="protein sequence ID" value="KUJ06342.1"/>
    <property type="molecule type" value="Genomic_DNA"/>
</dbReference>
<feature type="signal peptide" evidence="1">
    <location>
        <begin position="1"/>
        <end position="16"/>
    </location>
</feature>
<keyword evidence="3" id="KW-1185">Reference proteome</keyword>
<dbReference type="Proteomes" id="UP000070700">
    <property type="component" value="Unassembled WGS sequence"/>
</dbReference>